<dbReference type="AlphaFoldDB" id="A0AAW9SG99"/>
<gene>
    <name evidence="1" type="ORF">AAG747_28340</name>
</gene>
<dbReference type="Proteomes" id="UP001403385">
    <property type="component" value="Unassembled WGS sequence"/>
</dbReference>
<comment type="caution">
    <text evidence="1">The sequence shown here is derived from an EMBL/GenBank/DDBJ whole genome shotgun (WGS) entry which is preliminary data.</text>
</comment>
<accession>A0AAW9SG99</accession>
<evidence type="ECO:0000313" key="2">
    <source>
        <dbReference type="Proteomes" id="UP001403385"/>
    </source>
</evidence>
<organism evidence="1 2">
    <name type="scientific">Rapidithrix thailandica</name>
    <dbReference type="NCBI Taxonomy" id="413964"/>
    <lineage>
        <taxon>Bacteria</taxon>
        <taxon>Pseudomonadati</taxon>
        <taxon>Bacteroidota</taxon>
        <taxon>Cytophagia</taxon>
        <taxon>Cytophagales</taxon>
        <taxon>Flammeovirgaceae</taxon>
        <taxon>Rapidithrix</taxon>
    </lineage>
</organism>
<evidence type="ECO:0000313" key="1">
    <source>
        <dbReference type="EMBL" id="MEN7551859.1"/>
    </source>
</evidence>
<evidence type="ECO:0008006" key="3">
    <source>
        <dbReference type="Google" id="ProtNLM"/>
    </source>
</evidence>
<reference evidence="1 2" key="1">
    <citation type="submission" date="2024-04" db="EMBL/GenBank/DDBJ databases">
        <title>Novel genus in family Flammeovirgaceae.</title>
        <authorList>
            <person name="Nguyen T.H."/>
            <person name="Vuong T.Q."/>
            <person name="Le H."/>
            <person name="Kim S.-G."/>
        </authorList>
    </citation>
    <scope>NUCLEOTIDE SEQUENCE [LARGE SCALE GENOMIC DNA]</scope>
    <source>
        <strain evidence="1 2">JCM 23209</strain>
    </source>
</reference>
<dbReference type="RefSeq" id="WP_346824638.1">
    <property type="nucleotide sequence ID" value="NZ_JBDKWZ010000028.1"/>
</dbReference>
<name>A0AAW9SG99_9BACT</name>
<dbReference type="EMBL" id="JBDKWZ010000028">
    <property type="protein sequence ID" value="MEN7551859.1"/>
    <property type="molecule type" value="Genomic_DNA"/>
</dbReference>
<protein>
    <recommendedName>
        <fullName evidence="3">Lipoprotein</fullName>
    </recommendedName>
</protein>
<proteinExistence type="predicted"/>
<keyword evidence="2" id="KW-1185">Reference proteome</keyword>
<sequence>MISVKSRFCSVIAVNPAFFSQKNSMRNSIIFYFIVLLFSSSCRSIDSKTEAEDIVFYENYYKSSDTYSVLIHNKKAGILTYIVEIGPDLIGIRTKSKPGYKPPSPSKDVDLDFGYRYEVFMVSWNTAGICEPYGNFETFNEENYNYHVRFYSHDKSKGKLSFISERTIKGNRCLEEWYGVRTSYPFASPMKKVKKVNYRMLSKAKGKKIEEAIVALYEGKSIEEVNDLLKKIYKK</sequence>